<dbReference type="PROSITE" id="PS51257">
    <property type="entry name" value="PROKAR_LIPOPROTEIN"/>
    <property type="match status" value="1"/>
</dbReference>
<dbReference type="Proteomes" id="UP000509222">
    <property type="component" value="Chromosome"/>
</dbReference>
<organism evidence="1 2">
    <name type="scientific">Planococcus glaciei</name>
    <dbReference type="NCBI Taxonomy" id="459472"/>
    <lineage>
        <taxon>Bacteria</taxon>
        <taxon>Bacillati</taxon>
        <taxon>Bacillota</taxon>
        <taxon>Bacilli</taxon>
        <taxon>Bacillales</taxon>
        <taxon>Caryophanaceae</taxon>
        <taxon>Planococcus</taxon>
    </lineage>
</organism>
<proteinExistence type="predicted"/>
<gene>
    <name evidence="1" type="ORF">HF394_17500</name>
</gene>
<evidence type="ECO:0000313" key="2">
    <source>
        <dbReference type="Proteomes" id="UP000509222"/>
    </source>
</evidence>
<protein>
    <submittedName>
        <fullName evidence="1">DUF4362 domain-containing protein</fullName>
    </submittedName>
</protein>
<dbReference type="Pfam" id="PF14275">
    <property type="entry name" value="DUF4362"/>
    <property type="match status" value="1"/>
</dbReference>
<dbReference type="InterPro" id="IPR025372">
    <property type="entry name" value="DUF4362"/>
</dbReference>
<sequence length="137" mass="15731">MKMKKAGVTFMACLLLSGCQNEHDSFPEEDTVTIANSGDRENFDRLDRFLQNFQQQNPDHIKVIFYTTEGDPIYQDLEFDGQAIKSVYDSREDQYGSGEVIETICAEFKAVETGDKPDYILTGCENKDYETEFNRVQ</sequence>
<reference evidence="2" key="1">
    <citation type="submission" date="2020-06" db="EMBL/GenBank/DDBJ databases">
        <title>Isolation of Planomicrobium glaciei.</title>
        <authorList>
            <person name="Malisova L."/>
            <person name="Safrankova R."/>
            <person name="Jakubu V."/>
            <person name="Spanelova P."/>
        </authorList>
    </citation>
    <scope>NUCLEOTIDE SEQUENCE [LARGE SCALE GENOMIC DNA]</scope>
    <source>
        <strain evidence="2">NRL-ATB46093</strain>
    </source>
</reference>
<accession>A0A7H8QDX5</accession>
<keyword evidence="2" id="KW-1185">Reference proteome</keyword>
<name>A0A7H8QDX5_9BACL</name>
<dbReference type="AlphaFoldDB" id="A0A7H8QDX5"/>
<evidence type="ECO:0000313" key="1">
    <source>
        <dbReference type="EMBL" id="QKX52224.1"/>
    </source>
</evidence>
<dbReference type="EMBL" id="CP051177">
    <property type="protein sequence ID" value="QKX52224.1"/>
    <property type="molecule type" value="Genomic_DNA"/>
</dbReference>